<gene>
    <name evidence="2" type="ORF">HEPPS_04580</name>
</gene>
<dbReference type="InterPro" id="IPR008136">
    <property type="entry name" value="CinA_C"/>
</dbReference>
<proteinExistence type="predicted"/>
<dbReference type="Pfam" id="PF02464">
    <property type="entry name" value="CinA"/>
    <property type="match status" value="1"/>
</dbReference>
<evidence type="ECO:0000313" key="3">
    <source>
        <dbReference type="Proteomes" id="UP000242141"/>
    </source>
</evidence>
<reference evidence="3" key="1">
    <citation type="submission" date="2015-05" db="EMBL/GenBank/DDBJ databases">
        <authorList>
            <person name="Collingro A."/>
        </authorList>
    </citation>
    <scope>NUCLEOTIDE SEQUENCE [LARGE SCALE GENOMIC DNA]</scope>
    <source>
        <strain evidence="3">Ps</strain>
    </source>
</reference>
<protein>
    <submittedName>
        <fullName evidence="2">| / competence/damage-inducible protein CinA / 103072:103551 Forward</fullName>
    </submittedName>
</protein>
<dbReference type="AlphaFoldDB" id="A0A0G7ZNE7"/>
<dbReference type="EMBL" id="CWGI01000001">
    <property type="protein sequence ID" value="CRX37231.1"/>
    <property type="molecule type" value="Genomic_DNA"/>
</dbReference>
<accession>A0A0G7ZNE7</accession>
<evidence type="ECO:0000313" key="2">
    <source>
        <dbReference type="EMBL" id="CRX37231.1"/>
    </source>
</evidence>
<name>A0A0G7ZNE7_9MOLU</name>
<keyword evidence="3" id="KW-1185">Reference proteome</keyword>
<dbReference type="SUPFAM" id="SSF142433">
    <property type="entry name" value="CinA-like"/>
    <property type="match status" value="1"/>
</dbReference>
<feature type="domain" description="CinA C-terminal" evidence="1">
    <location>
        <begin position="6"/>
        <end position="157"/>
    </location>
</feature>
<dbReference type="Gene3D" id="3.90.950.20">
    <property type="entry name" value="CinA-like"/>
    <property type="match status" value="1"/>
</dbReference>
<evidence type="ECO:0000259" key="1">
    <source>
        <dbReference type="Pfam" id="PF02464"/>
    </source>
</evidence>
<dbReference type="NCBIfam" id="TIGR00199">
    <property type="entry name" value="PncC_domain"/>
    <property type="match status" value="1"/>
</dbReference>
<organism evidence="2 3">
    <name type="scientific">Candidatus Hepatoplasma crinochetorum</name>
    <dbReference type="NCBI Taxonomy" id="295596"/>
    <lineage>
        <taxon>Bacteria</taxon>
        <taxon>Bacillati</taxon>
        <taxon>Mycoplasmatota</taxon>
        <taxon>Mollicutes</taxon>
        <taxon>Candidatus Hepatoplasmataceae</taxon>
        <taxon>Candidatus Hepatoplasma</taxon>
    </lineage>
</organism>
<sequence length="159" mass="17880">MKLDKNLLKKIIQKLKEKKITISFAESITGGNAAASLVFFSGSSNYFNSSIVTYTNEQKIKLLNVKEITLSKYGAISEQTAYEMALNLKNKTESDICISFTGNAGPIVHENKKVGLTFITLVIFDKFYNYKFESNQTKRSLIIIDTINFAFAKLNNLLL</sequence>
<dbReference type="Proteomes" id="UP000242141">
    <property type="component" value="Unassembled WGS sequence"/>
</dbReference>
<dbReference type="InterPro" id="IPR036653">
    <property type="entry name" value="CinA-like_C"/>
</dbReference>